<dbReference type="Gene3D" id="2.102.10.10">
    <property type="entry name" value="Rieske [2Fe-2S] iron-sulphur domain"/>
    <property type="match status" value="1"/>
</dbReference>
<comment type="caution">
    <text evidence="8">The sequence shown here is derived from an EMBL/GenBank/DDBJ whole genome shotgun (WGS) entry which is preliminary data.</text>
</comment>
<keyword evidence="1" id="KW-0001">2Fe-2S</keyword>
<keyword evidence="6" id="KW-0534">Nitrate assimilation</keyword>
<dbReference type="Proteomes" id="UP000655044">
    <property type="component" value="Unassembled WGS sequence"/>
</dbReference>
<evidence type="ECO:0000256" key="2">
    <source>
        <dbReference type="ARBA" id="ARBA00022723"/>
    </source>
</evidence>
<evidence type="ECO:0000259" key="7">
    <source>
        <dbReference type="PROSITE" id="PS51296"/>
    </source>
</evidence>
<dbReference type="SUPFAM" id="SSF50022">
    <property type="entry name" value="ISP domain"/>
    <property type="match status" value="1"/>
</dbReference>
<keyword evidence="9" id="KW-1185">Reference proteome</keyword>
<evidence type="ECO:0000256" key="4">
    <source>
        <dbReference type="ARBA" id="ARBA00023004"/>
    </source>
</evidence>
<dbReference type="PROSITE" id="PS51296">
    <property type="entry name" value="RIESKE"/>
    <property type="match status" value="1"/>
</dbReference>
<dbReference type="InterPro" id="IPR012748">
    <property type="entry name" value="Rieske-like_NirD"/>
</dbReference>
<evidence type="ECO:0000256" key="3">
    <source>
        <dbReference type="ARBA" id="ARBA00023002"/>
    </source>
</evidence>
<feature type="domain" description="Rieske" evidence="7">
    <location>
        <begin position="18"/>
        <end position="118"/>
    </location>
</feature>
<dbReference type="PANTHER" id="PTHR40562">
    <property type="match status" value="1"/>
</dbReference>
<keyword evidence="2" id="KW-0479">Metal-binding</keyword>
<dbReference type="GO" id="GO:0004497">
    <property type="term" value="F:monooxygenase activity"/>
    <property type="evidence" value="ECO:0007669"/>
    <property type="project" value="UniProtKB-ARBA"/>
</dbReference>
<dbReference type="InterPro" id="IPR036922">
    <property type="entry name" value="Rieske_2Fe-2S_sf"/>
</dbReference>
<evidence type="ECO:0000256" key="5">
    <source>
        <dbReference type="ARBA" id="ARBA00023014"/>
    </source>
</evidence>
<evidence type="ECO:0000313" key="9">
    <source>
        <dbReference type="Proteomes" id="UP000655044"/>
    </source>
</evidence>
<evidence type="ECO:0000256" key="1">
    <source>
        <dbReference type="ARBA" id="ARBA00022714"/>
    </source>
</evidence>
<keyword evidence="5" id="KW-0411">Iron-sulfur</keyword>
<dbReference type="InterPro" id="IPR017941">
    <property type="entry name" value="Rieske_2Fe-2S"/>
</dbReference>
<sequence>MTVLSEDLSAGLEETGWTRVCAYADLMPERGVCALVDGHQIAVFRTFDGGLYAIGNRDPFSGAYVLSRGIVGTRAEEPTVASPMHKEVFSLVTGVCLDDPGVSVPTYRVRVAGGAVEVSLA</sequence>
<evidence type="ECO:0000313" key="8">
    <source>
        <dbReference type="EMBL" id="GIH83592.1"/>
    </source>
</evidence>
<dbReference type="GO" id="GO:0046872">
    <property type="term" value="F:metal ion binding"/>
    <property type="evidence" value="ECO:0007669"/>
    <property type="project" value="UniProtKB-KW"/>
</dbReference>
<dbReference type="PANTHER" id="PTHR40562:SF1">
    <property type="entry name" value="NITRITE REDUCTASE (NADH) SMALL SUBUNIT"/>
    <property type="match status" value="1"/>
</dbReference>
<dbReference type="GO" id="GO:0042128">
    <property type="term" value="P:nitrate assimilation"/>
    <property type="evidence" value="ECO:0007669"/>
    <property type="project" value="UniProtKB-KW"/>
</dbReference>
<dbReference type="NCBIfam" id="TIGR02378">
    <property type="entry name" value="nirD_assim_sml"/>
    <property type="match status" value="1"/>
</dbReference>
<gene>
    <name evidence="8" type="ORF">Pro02_20000</name>
</gene>
<dbReference type="RefSeq" id="WP_068924035.1">
    <property type="nucleotide sequence ID" value="NZ_BMQP01000005.1"/>
</dbReference>
<dbReference type="CDD" id="cd03529">
    <property type="entry name" value="Rieske_NirD"/>
    <property type="match status" value="1"/>
</dbReference>
<name>A0A8J3S0N5_PLARO</name>
<organism evidence="8 9">
    <name type="scientific">Planobispora rosea</name>
    <dbReference type="NCBI Taxonomy" id="35762"/>
    <lineage>
        <taxon>Bacteria</taxon>
        <taxon>Bacillati</taxon>
        <taxon>Actinomycetota</taxon>
        <taxon>Actinomycetes</taxon>
        <taxon>Streptosporangiales</taxon>
        <taxon>Streptosporangiaceae</taxon>
        <taxon>Planobispora</taxon>
    </lineage>
</organism>
<accession>A0A8J3S0N5</accession>
<dbReference type="GO" id="GO:0016705">
    <property type="term" value="F:oxidoreductase activity, acting on paired donors, with incorporation or reduction of molecular oxygen"/>
    <property type="evidence" value="ECO:0007669"/>
    <property type="project" value="UniProtKB-ARBA"/>
</dbReference>
<evidence type="ECO:0000256" key="6">
    <source>
        <dbReference type="ARBA" id="ARBA00023063"/>
    </source>
</evidence>
<dbReference type="OrthoDB" id="3213360at2"/>
<dbReference type="GO" id="GO:0008942">
    <property type="term" value="F:nitrite reductase [NAD(P)H] activity"/>
    <property type="evidence" value="ECO:0007669"/>
    <property type="project" value="InterPro"/>
</dbReference>
<proteinExistence type="predicted"/>
<dbReference type="AlphaFoldDB" id="A0A8J3S0N5"/>
<dbReference type="Pfam" id="PF13806">
    <property type="entry name" value="Rieske_2"/>
    <property type="match status" value="1"/>
</dbReference>
<keyword evidence="4" id="KW-0408">Iron</keyword>
<protein>
    <submittedName>
        <fullName evidence="8">Nitrite reductase small subunit</fullName>
    </submittedName>
</protein>
<dbReference type="PROSITE" id="PS51300">
    <property type="entry name" value="NIRD"/>
    <property type="match status" value="1"/>
</dbReference>
<dbReference type="EMBL" id="BOOI01000015">
    <property type="protein sequence ID" value="GIH83592.1"/>
    <property type="molecule type" value="Genomic_DNA"/>
</dbReference>
<reference evidence="8" key="1">
    <citation type="submission" date="2021-01" db="EMBL/GenBank/DDBJ databases">
        <title>Whole genome shotgun sequence of Planobispora rosea NBRC 15558.</title>
        <authorList>
            <person name="Komaki H."/>
            <person name="Tamura T."/>
        </authorList>
    </citation>
    <scope>NUCLEOTIDE SEQUENCE</scope>
    <source>
        <strain evidence="8">NBRC 15558</strain>
    </source>
</reference>
<dbReference type="GO" id="GO:0051537">
    <property type="term" value="F:2 iron, 2 sulfur cluster binding"/>
    <property type="evidence" value="ECO:0007669"/>
    <property type="project" value="UniProtKB-KW"/>
</dbReference>
<dbReference type="InterPro" id="IPR017881">
    <property type="entry name" value="NirD"/>
</dbReference>
<keyword evidence="3" id="KW-0560">Oxidoreductase</keyword>